<protein>
    <recommendedName>
        <fullName evidence="5">Methyl-accepting chemotaxis protein</fullName>
    </recommendedName>
</protein>
<feature type="coiled-coil region" evidence="1">
    <location>
        <begin position="157"/>
        <end position="184"/>
    </location>
</feature>
<keyword evidence="2" id="KW-1133">Transmembrane helix</keyword>
<gene>
    <name evidence="3" type="ORF">MON41_18370</name>
</gene>
<keyword evidence="2" id="KW-0472">Membrane</keyword>
<name>A0ABS9W8N6_9PROT</name>
<organism evidence="3 4">
    <name type="scientific">Teichococcus vastitatis</name>
    <dbReference type="NCBI Taxonomy" id="2307076"/>
    <lineage>
        <taxon>Bacteria</taxon>
        <taxon>Pseudomonadati</taxon>
        <taxon>Pseudomonadota</taxon>
        <taxon>Alphaproteobacteria</taxon>
        <taxon>Acetobacterales</taxon>
        <taxon>Roseomonadaceae</taxon>
        <taxon>Roseomonas</taxon>
    </lineage>
</organism>
<proteinExistence type="predicted"/>
<evidence type="ECO:0000313" key="4">
    <source>
        <dbReference type="Proteomes" id="UP001201985"/>
    </source>
</evidence>
<evidence type="ECO:0000256" key="2">
    <source>
        <dbReference type="SAM" id="Phobius"/>
    </source>
</evidence>
<keyword evidence="1" id="KW-0175">Coiled coil</keyword>
<accession>A0ABS9W8N6</accession>
<feature type="transmembrane region" description="Helical" evidence="2">
    <location>
        <begin position="12"/>
        <end position="33"/>
    </location>
</feature>
<dbReference type="RefSeq" id="WP_241793537.1">
    <property type="nucleotide sequence ID" value="NZ_JALBUU010000040.1"/>
</dbReference>
<dbReference type="EMBL" id="JALBUU010000040">
    <property type="protein sequence ID" value="MCI0755660.1"/>
    <property type="molecule type" value="Genomic_DNA"/>
</dbReference>
<sequence>MTPTLSEILACAGWRWKTALALLIASPACWLLPSFFMPWAGLALLAMAVLLALTSTIAVLRQVLQSPETEATVVEAVDPLMTLNALLEGQRGQMHEAAAAVSRAVTAGAQLASLTRGAEQQWRQLLEQGTATRTAAAPTSMLEELRASIALAQETSAVEREAMAKVLQQRLDQVEDRLASMLLALQTKPPSPPAMEVPPALLSSLIRLDEVSRQLALQTEGHAHHEASLGDAARYLTEIADRLRDGTQSIETQALRLQAMLMVQRHQEAAQTETVRQENTSPIAEAPKIVSPLLKDLVQHLRNPYSPPS</sequence>
<evidence type="ECO:0008006" key="5">
    <source>
        <dbReference type="Google" id="ProtNLM"/>
    </source>
</evidence>
<comment type="caution">
    <text evidence="3">The sequence shown here is derived from an EMBL/GenBank/DDBJ whole genome shotgun (WGS) entry which is preliminary data.</text>
</comment>
<evidence type="ECO:0000313" key="3">
    <source>
        <dbReference type="EMBL" id="MCI0755660.1"/>
    </source>
</evidence>
<reference evidence="3 4" key="1">
    <citation type="submission" date="2022-03" db="EMBL/GenBank/DDBJ databases">
        <title>Complete genome analysis of Roseomonas KG 17.1 : a prolific producer of plant growth promoters.</title>
        <authorList>
            <person name="Saadouli I."/>
            <person name="Najjari A."/>
            <person name="Mosbah A."/>
            <person name="Ouzari H.I."/>
        </authorList>
    </citation>
    <scope>NUCLEOTIDE SEQUENCE [LARGE SCALE GENOMIC DNA]</scope>
    <source>
        <strain evidence="3 4">KG17-1</strain>
    </source>
</reference>
<dbReference type="Proteomes" id="UP001201985">
    <property type="component" value="Unassembled WGS sequence"/>
</dbReference>
<keyword evidence="4" id="KW-1185">Reference proteome</keyword>
<keyword evidence="2" id="KW-0812">Transmembrane</keyword>
<evidence type="ECO:0000256" key="1">
    <source>
        <dbReference type="SAM" id="Coils"/>
    </source>
</evidence>